<keyword evidence="3" id="KW-0349">Heme</keyword>
<reference evidence="11 12" key="1">
    <citation type="journal article" date="2013" name="BMC Genomics">
        <title>The miniature genome of a carnivorous plant Genlisea aurea contains a low number of genes and short non-coding sequences.</title>
        <authorList>
            <person name="Leushkin E.V."/>
            <person name="Sutormin R.A."/>
            <person name="Nabieva E.R."/>
            <person name="Penin A.A."/>
            <person name="Kondrashov A.S."/>
            <person name="Logacheva M.D."/>
        </authorList>
    </citation>
    <scope>NUCLEOTIDE SEQUENCE [LARGE SCALE GENOMIC DNA]</scope>
</reference>
<dbReference type="GO" id="GO:0020037">
    <property type="term" value="F:heme binding"/>
    <property type="evidence" value="ECO:0007669"/>
    <property type="project" value="InterPro"/>
</dbReference>
<accession>S8CP38</accession>
<dbReference type="GO" id="GO:0005506">
    <property type="term" value="F:iron ion binding"/>
    <property type="evidence" value="ECO:0007669"/>
    <property type="project" value="InterPro"/>
</dbReference>
<evidence type="ECO:0000313" key="12">
    <source>
        <dbReference type="Proteomes" id="UP000015453"/>
    </source>
</evidence>
<dbReference type="PANTHER" id="PTHR24282:SF251">
    <property type="entry name" value="CYTOCHROME P450 CYP72A219-LIKE"/>
    <property type="match status" value="1"/>
</dbReference>
<keyword evidence="8" id="KW-0408">Iron</keyword>
<evidence type="ECO:0000256" key="9">
    <source>
        <dbReference type="ARBA" id="ARBA00023033"/>
    </source>
</evidence>
<dbReference type="SUPFAM" id="SSF48264">
    <property type="entry name" value="Cytochrome P450"/>
    <property type="match status" value="1"/>
</dbReference>
<comment type="caution">
    <text evidence="11">The sequence shown here is derived from an EMBL/GenBank/DDBJ whole genome shotgun (WGS) entry which is preliminary data.</text>
</comment>
<dbReference type="Proteomes" id="UP000015453">
    <property type="component" value="Unassembled WGS sequence"/>
</dbReference>
<dbReference type="GO" id="GO:0016020">
    <property type="term" value="C:membrane"/>
    <property type="evidence" value="ECO:0007669"/>
    <property type="project" value="UniProtKB-SubCell"/>
</dbReference>
<evidence type="ECO:0000256" key="3">
    <source>
        <dbReference type="ARBA" id="ARBA00022617"/>
    </source>
</evidence>
<evidence type="ECO:0000256" key="5">
    <source>
        <dbReference type="ARBA" id="ARBA00022723"/>
    </source>
</evidence>
<keyword evidence="10" id="KW-0472">Membrane</keyword>
<name>S8CP38_9LAMI</name>
<proteinExistence type="inferred from homology"/>
<dbReference type="Gene3D" id="1.10.630.10">
    <property type="entry name" value="Cytochrome P450"/>
    <property type="match status" value="1"/>
</dbReference>
<evidence type="ECO:0000256" key="7">
    <source>
        <dbReference type="ARBA" id="ARBA00023002"/>
    </source>
</evidence>
<sequence>EKLLRKEGFRGNNYRLLYGDLKDLVTILEASKSNPIDIDDDIKPRLISFLLKTLKTYGKETFIWLGPTPAIVLLDPELVKEVLTKTDVYGKPGFNSPPHQITSRRSHFL</sequence>
<dbReference type="OrthoDB" id="909405at2759"/>
<dbReference type="AlphaFoldDB" id="S8CP38"/>
<dbReference type="InterPro" id="IPR050665">
    <property type="entry name" value="Cytochrome_P450_Monooxygen"/>
</dbReference>
<dbReference type="PANTHER" id="PTHR24282">
    <property type="entry name" value="CYTOCHROME P450 FAMILY MEMBER"/>
    <property type="match status" value="1"/>
</dbReference>
<evidence type="ECO:0000313" key="11">
    <source>
        <dbReference type="EMBL" id="EPS68899.1"/>
    </source>
</evidence>
<dbReference type="GO" id="GO:0016705">
    <property type="term" value="F:oxidoreductase activity, acting on paired donors, with incorporation or reduction of molecular oxygen"/>
    <property type="evidence" value="ECO:0007669"/>
    <property type="project" value="InterPro"/>
</dbReference>
<protein>
    <submittedName>
        <fullName evidence="11">Uncharacterized protein</fullName>
    </submittedName>
</protein>
<evidence type="ECO:0000256" key="2">
    <source>
        <dbReference type="ARBA" id="ARBA00010617"/>
    </source>
</evidence>
<comment type="similarity">
    <text evidence="2">Belongs to the cytochrome P450 family.</text>
</comment>
<keyword evidence="6" id="KW-1133">Transmembrane helix</keyword>
<gene>
    <name evidence="11" type="ORF">M569_05873</name>
</gene>
<feature type="non-terminal residue" evidence="11">
    <location>
        <position position="1"/>
    </location>
</feature>
<keyword evidence="9" id="KW-0503">Monooxygenase</keyword>
<organism evidence="11 12">
    <name type="scientific">Genlisea aurea</name>
    <dbReference type="NCBI Taxonomy" id="192259"/>
    <lineage>
        <taxon>Eukaryota</taxon>
        <taxon>Viridiplantae</taxon>
        <taxon>Streptophyta</taxon>
        <taxon>Embryophyta</taxon>
        <taxon>Tracheophyta</taxon>
        <taxon>Spermatophyta</taxon>
        <taxon>Magnoliopsida</taxon>
        <taxon>eudicotyledons</taxon>
        <taxon>Gunneridae</taxon>
        <taxon>Pentapetalae</taxon>
        <taxon>asterids</taxon>
        <taxon>lamiids</taxon>
        <taxon>Lamiales</taxon>
        <taxon>Lentibulariaceae</taxon>
        <taxon>Genlisea</taxon>
    </lineage>
</organism>
<dbReference type="InterPro" id="IPR036396">
    <property type="entry name" value="Cyt_P450_sf"/>
</dbReference>
<comment type="subcellular location">
    <subcellularLocation>
        <location evidence="1">Membrane</location>
    </subcellularLocation>
</comment>
<keyword evidence="4" id="KW-0812">Transmembrane</keyword>
<evidence type="ECO:0000256" key="8">
    <source>
        <dbReference type="ARBA" id="ARBA00023004"/>
    </source>
</evidence>
<dbReference type="GO" id="GO:0004497">
    <property type="term" value="F:monooxygenase activity"/>
    <property type="evidence" value="ECO:0007669"/>
    <property type="project" value="UniProtKB-KW"/>
</dbReference>
<evidence type="ECO:0000256" key="4">
    <source>
        <dbReference type="ARBA" id="ARBA00022692"/>
    </source>
</evidence>
<keyword evidence="12" id="KW-1185">Reference proteome</keyword>
<evidence type="ECO:0000256" key="1">
    <source>
        <dbReference type="ARBA" id="ARBA00004370"/>
    </source>
</evidence>
<keyword evidence="5" id="KW-0479">Metal-binding</keyword>
<keyword evidence="7" id="KW-0560">Oxidoreductase</keyword>
<evidence type="ECO:0000256" key="6">
    <source>
        <dbReference type="ARBA" id="ARBA00022989"/>
    </source>
</evidence>
<evidence type="ECO:0000256" key="10">
    <source>
        <dbReference type="ARBA" id="ARBA00023136"/>
    </source>
</evidence>
<dbReference type="EMBL" id="AUSU01002385">
    <property type="protein sequence ID" value="EPS68899.1"/>
    <property type="molecule type" value="Genomic_DNA"/>
</dbReference>